<organism evidence="4 5">
    <name type="scientific">Vibrio algarum</name>
    <dbReference type="NCBI Taxonomy" id="3020714"/>
    <lineage>
        <taxon>Bacteria</taxon>
        <taxon>Pseudomonadati</taxon>
        <taxon>Pseudomonadota</taxon>
        <taxon>Gammaproteobacteria</taxon>
        <taxon>Vibrionales</taxon>
        <taxon>Vibrionaceae</taxon>
        <taxon>Vibrio</taxon>
    </lineage>
</organism>
<dbReference type="Proteomes" id="UP001210678">
    <property type="component" value="Unassembled WGS sequence"/>
</dbReference>
<sequence length="164" mass="18604">MVMLNKFKKTQEQWGGSSEVIDHWLDTRQIVIVEYCHLAALKPNINKKAVGQLPTPAELQKFCQHLVDYISEGHFKIYEMVMDKWKSTGFSPTDEINQTYGKIVLTTDPLLNFTDKYANVSEVDTLDDLDNDLSLIGEITETRFEVEDQLIQLIADSLAVPPGA</sequence>
<dbReference type="RefSeq" id="WP_272132676.1">
    <property type="nucleotide sequence ID" value="NZ_JAQLOI010000001.1"/>
</dbReference>
<reference evidence="4 5" key="1">
    <citation type="submission" date="2023-01" db="EMBL/GenBank/DDBJ databases">
        <title>Vibrio sp. KJ40-1 sp.nov, isolated from marine algae.</title>
        <authorList>
            <person name="Butt M."/>
            <person name="Kim J.M.J."/>
            <person name="Jeon C.O.C."/>
        </authorList>
    </citation>
    <scope>NUCLEOTIDE SEQUENCE [LARGE SCALE GENOMIC DNA]</scope>
    <source>
        <strain evidence="4 5">KJ40-1</strain>
    </source>
</reference>
<dbReference type="InterPro" id="IPR007448">
    <property type="entry name" value="Sigma70_reg_Rsd_AlgQ"/>
</dbReference>
<proteinExistence type="inferred from homology"/>
<evidence type="ECO:0000313" key="4">
    <source>
        <dbReference type="EMBL" id="MDB1122722.1"/>
    </source>
</evidence>
<dbReference type="NCBIfam" id="NF008723">
    <property type="entry name" value="PRK11718.1"/>
    <property type="match status" value="1"/>
</dbReference>
<name>A0ABT4YME4_9VIBR</name>
<keyword evidence="2 3" id="KW-0804">Transcription</keyword>
<evidence type="ECO:0000256" key="3">
    <source>
        <dbReference type="RuleBase" id="RU004409"/>
    </source>
</evidence>
<keyword evidence="1 3" id="KW-0805">Transcription regulation</keyword>
<dbReference type="EMBL" id="JAQLOI010000001">
    <property type="protein sequence ID" value="MDB1122722.1"/>
    <property type="molecule type" value="Genomic_DNA"/>
</dbReference>
<protein>
    <submittedName>
        <fullName evidence="4">Sigma D regulator</fullName>
    </submittedName>
</protein>
<dbReference type="Gene3D" id="1.20.120.1370">
    <property type="entry name" value="Regulator of RNA polymerase sigma(70) subunit, domain 4"/>
    <property type="match status" value="1"/>
</dbReference>
<dbReference type="InterPro" id="IPR038309">
    <property type="entry name" value="Rsd/AlgQ_sf"/>
</dbReference>
<dbReference type="Pfam" id="PF04353">
    <property type="entry name" value="Rsd_AlgQ"/>
    <property type="match status" value="1"/>
</dbReference>
<gene>
    <name evidence="4" type="primary">rsd</name>
    <name evidence="4" type="ORF">PGX00_03005</name>
</gene>
<comment type="similarity">
    <text evidence="3">Belongs to the Rsd/AlgQ family.</text>
</comment>
<accession>A0ABT4YME4</accession>
<dbReference type="PIRSF" id="PIRSF016548">
    <property type="entry name" value="Rsd_AlgQ"/>
    <property type="match status" value="1"/>
</dbReference>
<comment type="caution">
    <text evidence="4">The sequence shown here is derived from an EMBL/GenBank/DDBJ whole genome shotgun (WGS) entry which is preliminary data.</text>
</comment>
<evidence type="ECO:0000313" key="5">
    <source>
        <dbReference type="Proteomes" id="UP001210678"/>
    </source>
</evidence>
<evidence type="ECO:0000256" key="1">
    <source>
        <dbReference type="ARBA" id="ARBA00023015"/>
    </source>
</evidence>
<evidence type="ECO:0000256" key="2">
    <source>
        <dbReference type="ARBA" id="ARBA00023163"/>
    </source>
</evidence>
<keyword evidence="5" id="KW-1185">Reference proteome</keyword>